<dbReference type="AlphaFoldDB" id="A0A2S8HW16"/>
<comment type="caution">
    <text evidence="1">The sequence shown here is derived from an EMBL/GenBank/DDBJ whole genome shotgun (WGS) entry which is preliminary data.</text>
</comment>
<accession>A0A2S8HW16</accession>
<dbReference type="PANTHER" id="PTHR36234:SF5">
    <property type="entry name" value="LYSYL ENDOPEPTIDASE"/>
    <property type="match status" value="1"/>
</dbReference>
<dbReference type="PANTHER" id="PTHR36234">
    <property type="entry name" value="LYSYL ENDOPEPTIDASE"/>
    <property type="match status" value="1"/>
</dbReference>
<dbReference type="Proteomes" id="UP000238206">
    <property type="component" value="Unassembled WGS sequence"/>
</dbReference>
<dbReference type="EMBL" id="PUIQ01000146">
    <property type="protein sequence ID" value="PQP06750.1"/>
    <property type="molecule type" value="Genomic_DNA"/>
</dbReference>
<sequence>MIFGRYDNRQMAWQVARQDPEKFNHSMAAGRIVNTRTGESGTAFRVGPENRLMTNAHVLNSGNARDYRVDFQDQNGITTSAYGDQLLAYSPRNHGLDYALFTVNPRQFDSIKKFGHLNINPQGAKAGEKIYIPQYSGLHNGRNEVYDQKTITIHDDTQQNPQQGQIRELYSHSTRDKLKERIQYTMDVKPGSSGSPVISADTHLVVGLNNGNNGLGGGYARNVASNMADIWQEVKGFFGRSAVDTSNDQTQRTNVPQIGDRRRDTNGALQEFWRNPSGGERWMNVWQEKSYGHGDLVVHQGQGYGYDAGTSRWVPVYDPKSQYTSNTPVSYYGNFMTAIEAHNRFNNNQHL</sequence>
<dbReference type="SUPFAM" id="SSF50494">
    <property type="entry name" value="Trypsin-like serine proteases"/>
    <property type="match status" value="1"/>
</dbReference>
<dbReference type="InterPro" id="IPR009003">
    <property type="entry name" value="Peptidase_S1_PA"/>
</dbReference>
<reference evidence="1 2" key="1">
    <citation type="submission" date="2018-02" db="EMBL/GenBank/DDBJ databases">
        <title>Draft genome sequencing of Burkholderia cepacia Y14-15.</title>
        <authorList>
            <person name="Zheng B.-X."/>
        </authorList>
    </citation>
    <scope>NUCLEOTIDE SEQUENCE [LARGE SCALE GENOMIC DNA]</scope>
    <source>
        <strain evidence="1 2">Y14-15</strain>
    </source>
</reference>
<name>A0A2S8HW16_BURCE</name>
<dbReference type="Gene3D" id="2.40.10.10">
    <property type="entry name" value="Trypsin-like serine proteases"/>
    <property type="match status" value="2"/>
</dbReference>
<organism evidence="1 2">
    <name type="scientific">Burkholderia cepacia</name>
    <name type="common">Pseudomonas cepacia</name>
    <dbReference type="NCBI Taxonomy" id="292"/>
    <lineage>
        <taxon>Bacteria</taxon>
        <taxon>Pseudomonadati</taxon>
        <taxon>Pseudomonadota</taxon>
        <taxon>Betaproteobacteria</taxon>
        <taxon>Burkholderiales</taxon>
        <taxon>Burkholderiaceae</taxon>
        <taxon>Burkholderia</taxon>
        <taxon>Burkholderia cepacia complex</taxon>
    </lineage>
</organism>
<dbReference type="Pfam" id="PF13365">
    <property type="entry name" value="Trypsin_2"/>
    <property type="match status" value="1"/>
</dbReference>
<evidence type="ECO:0000313" key="2">
    <source>
        <dbReference type="Proteomes" id="UP000238206"/>
    </source>
</evidence>
<dbReference type="InterPro" id="IPR043504">
    <property type="entry name" value="Peptidase_S1_PA_chymotrypsin"/>
</dbReference>
<gene>
    <name evidence="1" type="ORF">C5615_38470</name>
</gene>
<evidence type="ECO:0000313" key="1">
    <source>
        <dbReference type="EMBL" id="PQP06750.1"/>
    </source>
</evidence>
<proteinExistence type="predicted"/>
<protein>
    <recommendedName>
        <fullName evidence="3">Serine protease</fullName>
    </recommendedName>
</protein>
<evidence type="ECO:0008006" key="3">
    <source>
        <dbReference type="Google" id="ProtNLM"/>
    </source>
</evidence>